<dbReference type="SUPFAM" id="SSF52058">
    <property type="entry name" value="L domain-like"/>
    <property type="match status" value="1"/>
</dbReference>
<reference evidence="1" key="1">
    <citation type="submission" date="2023-06" db="EMBL/GenBank/DDBJ databases">
        <authorList>
            <person name="Kurt Z."/>
        </authorList>
    </citation>
    <scope>NUCLEOTIDE SEQUENCE</scope>
</reference>
<evidence type="ECO:0008006" key="4">
    <source>
        <dbReference type="Google" id="ProtNLM"/>
    </source>
</evidence>
<dbReference type="Gene3D" id="3.80.10.10">
    <property type="entry name" value="Ribonuclease Inhibitor"/>
    <property type="match status" value="1"/>
</dbReference>
<evidence type="ECO:0000313" key="1">
    <source>
        <dbReference type="EMBL" id="CAI9951404.1"/>
    </source>
</evidence>
<dbReference type="EMBL" id="CATOUU010000824">
    <property type="protein sequence ID" value="CAI9951404.1"/>
    <property type="molecule type" value="Genomic_DNA"/>
</dbReference>
<dbReference type="InterPro" id="IPR032675">
    <property type="entry name" value="LRR_dom_sf"/>
</dbReference>
<name>A0AA86Q373_9EUKA</name>
<organism evidence="1">
    <name type="scientific">Hexamita inflata</name>
    <dbReference type="NCBI Taxonomy" id="28002"/>
    <lineage>
        <taxon>Eukaryota</taxon>
        <taxon>Metamonada</taxon>
        <taxon>Diplomonadida</taxon>
        <taxon>Hexamitidae</taxon>
        <taxon>Hexamitinae</taxon>
        <taxon>Hexamita</taxon>
    </lineage>
</organism>
<keyword evidence="3" id="KW-1185">Reference proteome</keyword>
<dbReference type="EMBL" id="CAXDID020000138">
    <property type="protein sequence ID" value="CAL6037858.1"/>
    <property type="molecule type" value="Genomic_DNA"/>
</dbReference>
<protein>
    <recommendedName>
        <fullName evidence="4">Leucine rich repeat protein</fullName>
    </recommendedName>
</protein>
<proteinExistence type="predicted"/>
<dbReference type="Proteomes" id="UP001642409">
    <property type="component" value="Unassembled WGS sequence"/>
</dbReference>
<dbReference type="PROSITE" id="PS51450">
    <property type="entry name" value="LRR"/>
    <property type="match status" value="1"/>
</dbReference>
<reference evidence="2 3" key="2">
    <citation type="submission" date="2024-07" db="EMBL/GenBank/DDBJ databases">
        <authorList>
            <person name="Akdeniz Z."/>
        </authorList>
    </citation>
    <scope>NUCLEOTIDE SEQUENCE [LARGE SCALE GENOMIC DNA]</scope>
</reference>
<dbReference type="InterPro" id="IPR001611">
    <property type="entry name" value="Leu-rich_rpt"/>
</dbReference>
<sequence length="152" mass="17483">MGLENLNLLKQLDMSNNSIDSLQPIADLVYLDILNIQNNNVENTDELFYIKNFHNLSIFNCLGNKICKSKDFEIKLFHVLKPTIKQLNCSKDNQYQEIQDKIIFMTNSPSPFPVEFENQKQQVKAKLEITKSLTIATKIGTEKAISKENSEE</sequence>
<evidence type="ECO:0000313" key="3">
    <source>
        <dbReference type="Proteomes" id="UP001642409"/>
    </source>
</evidence>
<accession>A0AA86Q373</accession>
<dbReference type="AlphaFoldDB" id="A0AA86Q373"/>
<gene>
    <name evidence="2" type="ORF">HINF_LOCUS37087</name>
    <name evidence="1" type="ORF">HINF_LOCUS39049</name>
</gene>
<evidence type="ECO:0000313" key="2">
    <source>
        <dbReference type="EMBL" id="CAL6037858.1"/>
    </source>
</evidence>
<comment type="caution">
    <text evidence="1">The sequence shown here is derived from an EMBL/GenBank/DDBJ whole genome shotgun (WGS) entry which is preliminary data.</text>
</comment>